<dbReference type="KEGG" id="lrs:PX52LOC_03980"/>
<gene>
    <name evidence="1" type="ORF">PX52LOC_03980</name>
</gene>
<reference evidence="2" key="1">
    <citation type="submission" date="2019-08" db="EMBL/GenBank/DDBJ databases">
        <title>Limnoglobus roseus gen. nov., sp. nov., a novel freshwater planctomycete with a giant genome from the family Gemmataceae.</title>
        <authorList>
            <person name="Kulichevskaya I.S."/>
            <person name="Naumoff D.G."/>
            <person name="Miroshnikov K."/>
            <person name="Ivanova A."/>
            <person name="Philippov D.A."/>
            <person name="Hakobyan A."/>
            <person name="Rijpstra I.C."/>
            <person name="Sinninghe Damste J.S."/>
            <person name="Liesack W."/>
            <person name="Dedysh S.N."/>
        </authorList>
    </citation>
    <scope>NUCLEOTIDE SEQUENCE [LARGE SCALE GENOMIC DNA]</scope>
    <source>
        <strain evidence="2">PX52</strain>
    </source>
</reference>
<sequence length="94" mass="11475">MSVEVQWTDTDPDTGERRFVSAEKFARKWAFKVRFKRRDNWTKHVRYTREMWETLLDGLERRYRRREGVKEEDLVEVRKILAEMPADDQPAEEA</sequence>
<dbReference type="OrthoDB" id="285614at2"/>
<organism evidence="1 2">
    <name type="scientific">Limnoglobus roseus</name>
    <dbReference type="NCBI Taxonomy" id="2598579"/>
    <lineage>
        <taxon>Bacteria</taxon>
        <taxon>Pseudomonadati</taxon>
        <taxon>Planctomycetota</taxon>
        <taxon>Planctomycetia</taxon>
        <taxon>Gemmatales</taxon>
        <taxon>Gemmataceae</taxon>
        <taxon>Limnoglobus</taxon>
    </lineage>
</organism>
<dbReference type="AlphaFoldDB" id="A0A5C1AIQ9"/>
<accession>A0A5C1AIQ9</accession>
<dbReference type="EMBL" id="CP042425">
    <property type="protein sequence ID" value="QEL17004.1"/>
    <property type="molecule type" value="Genomic_DNA"/>
</dbReference>
<protein>
    <submittedName>
        <fullName evidence="1">Uncharacterized protein</fullName>
    </submittedName>
</protein>
<name>A0A5C1AIQ9_9BACT</name>
<evidence type="ECO:0000313" key="2">
    <source>
        <dbReference type="Proteomes" id="UP000324974"/>
    </source>
</evidence>
<proteinExistence type="predicted"/>
<evidence type="ECO:0000313" key="1">
    <source>
        <dbReference type="EMBL" id="QEL17004.1"/>
    </source>
</evidence>
<dbReference type="Proteomes" id="UP000324974">
    <property type="component" value="Chromosome"/>
</dbReference>
<keyword evidence="2" id="KW-1185">Reference proteome</keyword>